<sequence length="357" mass="37136">MQRRPTPRFLIGVLALAVASGIVGCSSDESSSGAVEAGEISRLLAELPTPEFGADTAVLVMVGNLAEVSRLASVAVPAADDAAGVEAWLAAIDAAPVSNPLGFPPLMFNLDDAEDAQEWQDTIGWSPLEATWFAMAQYIPDSSTVFRTTVDDARLTAALGPAVDGIHRIGGDEDYERVDPKPTAFSPVADPLRFARRDGLLLMSQSTPLATAWVGAEHSPVSTVTPSLESIAAPLDAAGVHAALVMARIEGMAADGIDAIGIGVGVADDAATPVGLVVYHVASDGEPDAVAADVERLLDGSSEVDGRSWRDVFATADVTVVDETVVLTVTFADVADARGFPLRVLFGDQLTGYRIID</sequence>
<dbReference type="AlphaFoldDB" id="A0A6J6E010"/>
<dbReference type="PROSITE" id="PS51257">
    <property type="entry name" value="PROKAR_LIPOPROTEIN"/>
    <property type="match status" value="1"/>
</dbReference>
<dbReference type="EMBL" id="CAEZSR010000090">
    <property type="protein sequence ID" value="CAB4569677.1"/>
    <property type="molecule type" value="Genomic_DNA"/>
</dbReference>
<name>A0A6J6E010_9ZZZZ</name>
<organism evidence="1">
    <name type="scientific">freshwater metagenome</name>
    <dbReference type="NCBI Taxonomy" id="449393"/>
    <lineage>
        <taxon>unclassified sequences</taxon>
        <taxon>metagenomes</taxon>
        <taxon>ecological metagenomes</taxon>
    </lineage>
</organism>
<proteinExistence type="predicted"/>
<accession>A0A6J6E010</accession>
<evidence type="ECO:0000313" key="1">
    <source>
        <dbReference type="EMBL" id="CAB4569677.1"/>
    </source>
</evidence>
<reference evidence="1" key="1">
    <citation type="submission" date="2020-05" db="EMBL/GenBank/DDBJ databases">
        <authorList>
            <person name="Chiriac C."/>
            <person name="Salcher M."/>
            <person name="Ghai R."/>
            <person name="Kavagutti S V."/>
        </authorList>
    </citation>
    <scope>NUCLEOTIDE SEQUENCE</scope>
</reference>
<gene>
    <name evidence="1" type="ORF">UFOPK1493_02308</name>
</gene>
<protein>
    <submittedName>
        <fullName evidence="1">Unannotated protein</fullName>
    </submittedName>
</protein>